<keyword evidence="1" id="KW-0732">Signal</keyword>
<gene>
    <name evidence="4" type="ORF">D4739_04080</name>
</gene>
<dbReference type="OrthoDB" id="5171321at2"/>
<dbReference type="Pfam" id="PF01471">
    <property type="entry name" value="PG_binding_1"/>
    <property type="match status" value="2"/>
</dbReference>
<evidence type="ECO:0000256" key="1">
    <source>
        <dbReference type="SAM" id="SignalP"/>
    </source>
</evidence>
<dbReference type="SUPFAM" id="SSF47090">
    <property type="entry name" value="PGBD-like"/>
    <property type="match status" value="2"/>
</dbReference>
<dbReference type="AlphaFoldDB" id="A0A3A5H6H5"/>
<dbReference type="RefSeq" id="WP_120059377.1">
    <property type="nucleotide sequence ID" value="NZ_QYRP01000002.1"/>
</dbReference>
<accession>A0A3A5H6H5</accession>
<dbReference type="SUPFAM" id="SSF51445">
    <property type="entry name" value="(Trans)glycosidases"/>
    <property type="match status" value="1"/>
</dbReference>
<protein>
    <submittedName>
        <fullName evidence="4">DUF1906 domain-containing protein</fullName>
    </submittedName>
</protein>
<sequence>MRPQNRPRTAFRTLLATTCAAAVAVTTAMAGTSLWQSQDGAINLVASTNPATPGNFTGYGFDQCLAPTQAKMDTWLNSSPFLSVGIYISGNSRACRDQPNLTPTWIASQLAKGWKLLPITLGPQSTCVGRYPRYGASIDPTISNSTTNNRAAARSQGTAEADKAVSVATGLGIVPGSTLYYDLEGWSDYTNATCRESALAFLTAWTNRVKSRGYLSGVYSSAGSGMRILDNARKAGRTDVALPDQIWIARWDGVANTSTSYISEAGWQPHKRIKQYHGGHNETWGGVTINIDRNWLDVGRGSYAAPETHCGGVNLDYTAYPRLVPGTSRPEVRALKCLLREQGYSGIRLTQYYGRGLTTAITSWQKAHGFAASTTWKGPHWRAILAQGSTPVLKVGSAGPAVRRVQRALNAGTFGLPVTGLMDSATRSALTKWQSARGITANAIVTADDWALLQRGR</sequence>
<dbReference type="Gene3D" id="1.10.101.10">
    <property type="entry name" value="PGBD-like superfamily/PGBD"/>
    <property type="match status" value="2"/>
</dbReference>
<organism evidence="4 5">
    <name type="scientific">Nocardioides cavernaquae</name>
    <dbReference type="NCBI Taxonomy" id="2321396"/>
    <lineage>
        <taxon>Bacteria</taxon>
        <taxon>Bacillati</taxon>
        <taxon>Actinomycetota</taxon>
        <taxon>Actinomycetes</taxon>
        <taxon>Propionibacteriales</taxon>
        <taxon>Nocardioidaceae</taxon>
        <taxon>Nocardioides</taxon>
    </lineage>
</organism>
<proteinExistence type="predicted"/>
<comment type="caution">
    <text evidence="4">The sequence shown here is derived from an EMBL/GenBank/DDBJ whole genome shotgun (WGS) entry which is preliminary data.</text>
</comment>
<name>A0A3A5H6H5_9ACTN</name>
<evidence type="ECO:0000259" key="2">
    <source>
        <dbReference type="Pfam" id="PF01471"/>
    </source>
</evidence>
<dbReference type="CDD" id="cd06418">
    <property type="entry name" value="GH25_BacA-like"/>
    <property type="match status" value="1"/>
</dbReference>
<keyword evidence="5" id="KW-1185">Reference proteome</keyword>
<dbReference type="Gene3D" id="3.20.20.80">
    <property type="entry name" value="Glycosidases"/>
    <property type="match status" value="1"/>
</dbReference>
<dbReference type="Pfam" id="PF08924">
    <property type="entry name" value="Rv2525c_GlyHyd-like"/>
    <property type="match status" value="1"/>
</dbReference>
<dbReference type="InterPro" id="IPR036366">
    <property type="entry name" value="PGBDSf"/>
</dbReference>
<feature type="chain" id="PRO_5017415241" evidence="1">
    <location>
        <begin position="31"/>
        <end position="457"/>
    </location>
</feature>
<evidence type="ECO:0000313" key="5">
    <source>
        <dbReference type="Proteomes" id="UP000276542"/>
    </source>
</evidence>
<evidence type="ECO:0000313" key="4">
    <source>
        <dbReference type="EMBL" id="RJS45478.1"/>
    </source>
</evidence>
<dbReference type="InterPro" id="IPR002477">
    <property type="entry name" value="Peptidoglycan-bd-like"/>
</dbReference>
<reference evidence="5" key="1">
    <citation type="submission" date="2018-09" db="EMBL/GenBank/DDBJ databases">
        <authorList>
            <person name="Zhu H."/>
        </authorList>
    </citation>
    <scope>NUCLEOTIDE SEQUENCE [LARGE SCALE GENOMIC DNA]</scope>
    <source>
        <strain evidence="5">K1W22B-1</strain>
    </source>
</reference>
<dbReference type="Proteomes" id="UP000276542">
    <property type="component" value="Unassembled WGS sequence"/>
</dbReference>
<feature type="domain" description="Peptidoglycan binding-like" evidence="2">
    <location>
        <begin position="399"/>
        <end position="452"/>
    </location>
</feature>
<feature type="domain" description="Peptidoglycan binding-like" evidence="2">
    <location>
        <begin position="328"/>
        <end position="371"/>
    </location>
</feature>
<evidence type="ECO:0000259" key="3">
    <source>
        <dbReference type="Pfam" id="PF08924"/>
    </source>
</evidence>
<dbReference type="InterPro" id="IPR015020">
    <property type="entry name" value="Rv2525c-like_Glyco_Hydro-like"/>
</dbReference>
<dbReference type="EMBL" id="QYRP01000002">
    <property type="protein sequence ID" value="RJS45478.1"/>
    <property type="molecule type" value="Genomic_DNA"/>
</dbReference>
<feature type="domain" description="Rv2525c-like glycoside hydrolase-like" evidence="3">
    <location>
        <begin position="75"/>
        <end position="295"/>
    </location>
</feature>
<feature type="signal peptide" evidence="1">
    <location>
        <begin position="1"/>
        <end position="30"/>
    </location>
</feature>
<dbReference type="InterPro" id="IPR017853">
    <property type="entry name" value="GH"/>
</dbReference>
<dbReference type="InterPro" id="IPR036365">
    <property type="entry name" value="PGBD-like_sf"/>
</dbReference>